<dbReference type="Proteomes" id="UP000198417">
    <property type="component" value="Unassembled WGS sequence"/>
</dbReference>
<dbReference type="AlphaFoldDB" id="A0A238Z0G6"/>
<organism evidence="2 3">
    <name type="scientific">Puniceibacterium sediminis</name>
    <dbReference type="NCBI Taxonomy" id="1608407"/>
    <lineage>
        <taxon>Bacteria</taxon>
        <taxon>Pseudomonadati</taxon>
        <taxon>Pseudomonadota</taxon>
        <taxon>Alphaproteobacteria</taxon>
        <taxon>Rhodobacterales</taxon>
        <taxon>Paracoccaceae</taxon>
        <taxon>Puniceibacterium</taxon>
    </lineage>
</organism>
<feature type="transmembrane region" description="Helical" evidence="1">
    <location>
        <begin position="103"/>
        <end position="123"/>
    </location>
</feature>
<dbReference type="PROSITE" id="PS51257">
    <property type="entry name" value="PROKAR_LIPOPROTEIN"/>
    <property type="match status" value="1"/>
</dbReference>
<dbReference type="EMBL" id="FZNN01000021">
    <property type="protein sequence ID" value="SNR76403.1"/>
    <property type="molecule type" value="Genomic_DNA"/>
</dbReference>
<feature type="transmembrane region" description="Helical" evidence="1">
    <location>
        <begin position="15"/>
        <end position="33"/>
    </location>
</feature>
<gene>
    <name evidence="2" type="ORF">SAMN06265370_12164</name>
</gene>
<evidence type="ECO:0000313" key="3">
    <source>
        <dbReference type="Proteomes" id="UP000198417"/>
    </source>
</evidence>
<keyword evidence="1" id="KW-0472">Membrane</keyword>
<proteinExistence type="predicted"/>
<reference evidence="2 3" key="1">
    <citation type="submission" date="2017-06" db="EMBL/GenBank/DDBJ databases">
        <authorList>
            <person name="Kim H.J."/>
            <person name="Triplett B.A."/>
        </authorList>
    </citation>
    <scope>NUCLEOTIDE SEQUENCE [LARGE SCALE GENOMIC DNA]</scope>
    <source>
        <strain evidence="2 3">DSM 29052</strain>
    </source>
</reference>
<name>A0A238Z0G6_9RHOB</name>
<feature type="transmembrane region" description="Helical" evidence="1">
    <location>
        <begin position="78"/>
        <end position="97"/>
    </location>
</feature>
<protein>
    <recommendedName>
        <fullName evidence="4">5-bromo-4-chloroindolyl phosphate hydrolysis protein</fullName>
    </recommendedName>
</protein>
<evidence type="ECO:0000313" key="2">
    <source>
        <dbReference type="EMBL" id="SNR76403.1"/>
    </source>
</evidence>
<keyword evidence="3" id="KW-1185">Reference proteome</keyword>
<dbReference type="OrthoDB" id="7877480at2"/>
<keyword evidence="1" id="KW-1133">Transmembrane helix</keyword>
<accession>A0A238Z0G6</accession>
<sequence length="274" mass="30622">MIRSFTKPCEYKGQIPPLSLLFVSACPLFVWVLHASVSGIFLAFGFLTLFTLALGLIAEGSCREAAYDAAEVARKPRLPRKLLGSVIISALVLAMGVLKFSEIMPAVACGALAMGLCVLAFGVDPMNDKGVETPDYLLRQRVQDLTNYTERTLDELVLRIHHLDDSDLSRRTEAVRSAVNRLVRTLSQDPIAIQSVRKPLMKFLHMSAHEADRLDESWNSACRNFARQRYINQLSTMATVFESRARHQGLATRNDSFELEAELLIDRMKHENAA</sequence>
<evidence type="ECO:0000256" key="1">
    <source>
        <dbReference type="SAM" id="Phobius"/>
    </source>
</evidence>
<dbReference type="RefSeq" id="WP_089273113.1">
    <property type="nucleotide sequence ID" value="NZ_FZNN01000021.1"/>
</dbReference>
<evidence type="ECO:0008006" key="4">
    <source>
        <dbReference type="Google" id="ProtNLM"/>
    </source>
</evidence>
<feature type="transmembrane region" description="Helical" evidence="1">
    <location>
        <begin position="39"/>
        <end position="58"/>
    </location>
</feature>
<keyword evidence="1" id="KW-0812">Transmembrane</keyword>